<dbReference type="InParanoid" id="A0A165FIR6"/>
<evidence type="ECO:0000313" key="2">
    <source>
        <dbReference type="EMBL" id="KZV89063.1"/>
    </source>
</evidence>
<feature type="non-terminal residue" evidence="2">
    <location>
        <position position="1"/>
    </location>
</feature>
<dbReference type="InterPro" id="IPR001163">
    <property type="entry name" value="Sm_dom_euk/arc"/>
</dbReference>
<dbReference type="GO" id="GO:0031417">
    <property type="term" value="C:NatC complex"/>
    <property type="evidence" value="ECO:0007669"/>
    <property type="project" value="InterPro"/>
</dbReference>
<dbReference type="EMBL" id="KV426082">
    <property type="protein sequence ID" value="KZV89063.1"/>
    <property type="molecule type" value="Genomic_DNA"/>
</dbReference>
<sequence length="80" mass="8881">TPAVSLLRSYISKLMRVAIADGRVFLGMFACIDKDRNLVLVNTEEFRIGVAPRQGQMGEGGRYVGMVMIPWKHVVSAEVE</sequence>
<organism evidence="2 3">
    <name type="scientific">Exidia glandulosa HHB12029</name>
    <dbReference type="NCBI Taxonomy" id="1314781"/>
    <lineage>
        <taxon>Eukaryota</taxon>
        <taxon>Fungi</taxon>
        <taxon>Dikarya</taxon>
        <taxon>Basidiomycota</taxon>
        <taxon>Agaricomycotina</taxon>
        <taxon>Agaricomycetes</taxon>
        <taxon>Auriculariales</taxon>
        <taxon>Exidiaceae</taxon>
        <taxon>Exidia</taxon>
    </lineage>
</organism>
<dbReference type="OrthoDB" id="368909at2759"/>
<name>A0A165FIR6_EXIGL</name>
<accession>A0A165FIR6</accession>
<dbReference type="AlphaFoldDB" id="A0A165FIR6"/>
<gene>
    <name evidence="2" type="ORF">EXIGLDRAFT_596954</name>
</gene>
<dbReference type="Pfam" id="PF01423">
    <property type="entry name" value="LSM"/>
    <property type="match status" value="1"/>
</dbReference>
<dbReference type="Gene3D" id="2.30.30.100">
    <property type="match status" value="1"/>
</dbReference>
<evidence type="ECO:0000259" key="1">
    <source>
        <dbReference type="SMART" id="SM00651"/>
    </source>
</evidence>
<reference evidence="2 3" key="1">
    <citation type="journal article" date="2016" name="Mol. Biol. Evol.">
        <title>Comparative Genomics of Early-Diverging Mushroom-Forming Fungi Provides Insights into the Origins of Lignocellulose Decay Capabilities.</title>
        <authorList>
            <person name="Nagy L.G."/>
            <person name="Riley R."/>
            <person name="Tritt A."/>
            <person name="Adam C."/>
            <person name="Daum C."/>
            <person name="Floudas D."/>
            <person name="Sun H."/>
            <person name="Yadav J.S."/>
            <person name="Pangilinan J."/>
            <person name="Larsson K.H."/>
            <person name="Matsuura K."/>
            <person name="Barry K."/>
            <person name="Labutti K."/>
            <person name="Kuo R."/>
            <person name="Ohm R.A."/>
            <person name="Bhattacharya S.S."/>
            <person name="Shirouzu T."/>
            <person name="Yoshinaga Y."/>
            <person name="Martin F.M."/>
            <person name="Grigoriev I.V."/>
            <person name="Hibbett D.S."/>
        </authorList>
    </citation>
    <scope>NUCLEOTIDE SEQUENCE [LARGE SCALE GENOMIC DNA]</scope>
    <source>
        <strain evidence="2 3">HHB12029</strain>
    </source>
</reference>
<dbReference type="InterPro" id="IPR034110">
    <property type="entry name" value="LSMD1_Sm"/>
</dbReference>
<dbReference type="SMART" id="SM00651">
    <property type="entry name" value="Sm"/>
    <property type="match status" value="1"/>
</dbReference>
<feature type="non-terminal residue" evidence="2">
    <location>
        <position position="80"/>
    </location>
</feature>
<dbReference type="FunCoup" id="A0A165FIR6">
    <property type="interactions" value="90"/>
</dbReference>
<dbReference type="SUPFAM" id="SSF50182">
    <property type="entry name" value="Sm-like ribonucleoproteins"/>
    <property type="match status" value="1"/>
</dbReference>
<dbReference type="STRING" id="1314781.A0A165FIR6"/>
<dbReference type="Proteomes" id="UP000077266">
    <property type="component" value="Unassembled WGS sequence"/>
</dbReference>
<keyword evidence="3" id="KW-1185">Reference proteome</keyword>
<feature type="domain" description="Sm" evidence="1">
    <location>
        <begin position="5"/>
        <end position="79"/>
    </location>
</feature>
<dbReference type="InterPro" id="IPR010920">
    <property type="entry name" value="LSM_dom_sf"/>
</dbReference>
<proteinExistence type="predicted"/>
<protein>
    <recommendedName>
        <fullName evidence="1">Sm domain-containing protein</fullName>
    </recommendedName>
</protein>
<dbReference type="InterPro" id="IPR050914">
    <property type="entry name" value="snRNP_SmB/NAA38-like"/>
</dbReference>
<dbReference type="CDD" id="cd06168">
    <property type="entry name" value="LSMD1"/>
    <property type="match status" value="1"/>
</dbReference>
<dbReference type="PANTHER" id="PTHR10701:SF5">
    <property type="entry name" value="N-ALPHA-ACETYLTRANSFERASE 38, NATC AUXILIARY SUBUNIT"/>
    <property type="match status" value="1"/>
</dbReference>
<evidence type="ECO:0000313" key="3">
    <source>
        <dbReference type="Proteomes" id="UP000077266"/>
    </source>
</evidence>
<dbReference type="PANTHER" id="PTHR10701">
    <property type="entry name" value="SMALL NUCLEAR RIBONUCLEOPROTEIN-ASSOCIATED PROTEIN B AND N"/>
    <property type="match status" value="1"/>
</dbReference>